<keyword evidence="2" id="KW-0813">Transport</keyword>
<evidence type="ECO:0000256" key="7">
    <source>
        <dbReference type="ARBA" id="ARBA00023214"/>
    </source>
</evidence>
<evidence type="ECO:0000256" key="1">
    <source>
        <dbReference type="ARBA" id="ARBA00004141"/>
    </source>
</evidence>
<dbReference type="PANTHER" id="PTHR45711:SF6">
    <property type="entry name" value="CHLORIDE CHANNEL PROTEIN"/>
    <property type="match status" value="1"/>
</dbReference>
<feature type="transmembrane region" description="Helical" evidence="8">
    <location>
        <begin position="21"/>
        <end position="42"/>
    </location>
</feature>
<organism evidence="9 10">
    <name type="scientific">Lactobacillus crispatus</name>
    <dbReference type="NCBI Taxonomy" id="47770"/>
    <lineage>
        <taxon>Bacteria</taxon>
        <taxon>Bacillati</taxon>
        <taxon>Bacillota</taxon>
        <taxon>Bacilli</taxon>
        <taxon>Lactobacillales</taxon>
        <taxon>Lactobacillaceae</taxon>
        <taxon>Lactobacillus</taxon>
    </lineage>
</organism>
<feature type="transmembrane region" description="Helical" evidence="8">
    <location>
        <begin position="270"/>
        <end position="292"/>
    </location>
</feature>
<feature type="transmembrane region" description="Helical" evidence="8">
    <location>
        <begin position="166"/>
        <end position="185"/>
    </location>
</feature>
<dbReference type="SUPFAM" id="SSF81340">
    <property type="entry name" value="Clc chloride channel"/>
    <property type="match status" value="1"/>
</dbReference>
<name>A0A7H9E8V2_9LACO</name>
<dbReference type="GO" id="GO:0005247">
    <property type="term" value="F:voltage-gated chloride channel activity"/>
    <property type="evidence" value="ECO:0007669"/>
    <property type="project" value="TreeGrafter"/>
</dbReference>
<comment type="subcellular location">
    <subcellularLocation>
        <location evidence="1">Membrane</location>
        <topology evidence="1">Multi-pass membrane protein</topology>
    </subcellularLocation>
</comment>
<dbReference type="CDD" id="cd01031">
    <property type="entry name" value="EriC"/>
    <property type="match status" value="1"/>
</dbReference>
<keyword evidence="6 8" id="KW-0472">Membrane</keyword>
<keyword evidence="4 8" id="KW-1133">Transmembrane helix</keyword>
<dbReference type="EMBL" id="CP047415">
    <property type="protein sequence ID" value="QLL73622.1"/>
    <property type="molecule type" value="Genomic_DNA"/>
</dbReference>
<dbReference type="PANTHER" id="PTHR45711">
    <property type="entry name" value="CHLORIDE CHANNEL PROTEIN"/>
    <property type="match status" value="1"/>
</dbReference>
<dbReference type="PRINTS" id="PR00762">
    <property type="entry name" value="CLCHANNEL"/>
</dbReference>
<accession>A0A7H9E8V2</accession>
<sequence>MIKNAKQILAKPFSTNMTKTLVQAISVGLTTGVIVSAFRWIIDQTMPLLYQIYPQMAAQRVLIVPYILLMFIIAITLGKITAPYLEQVIGSGVPQIEAVLLNENKMPWWSILWRKFIGGLLAICPGLMLGREGPCIEMGAMVGQGLAEKVFKSNKENLRTLQECGVAAGLAAAFSAPIAGALFLVEEITFDFKPQKVVAVLAATFSADFVTILAFGNKPCLYLPVNDYLPVTAYWALPLIGIFLGIMAYIYQYVLLSLKPWFSKIKKIPAAYHSIIPLILIIPVGLFNAHLLGGSHVLIDNLFNLNWNVKAFGSWDFLLLPILFLIIRFVFSMLSYGSSVPGGIFMPILVLAALLGIICANIMIKLQIILPMYFPHILVISMAAYFGAIEKAPFTAITLLTEMIGTVQQVLPMIIVTFVAYYILDILGGKPIYEALRLQMNYHKNIDK</sequence>
<dbReference type="RefSeq" id="WP_180861934.1">
    <property type="nucleotide sequence ID" value="NZ_CP047415.1"/>
</dbReference>
<evidence type="ECO:0000256" key="3">
    <source>
        <dbReference type="ARBA" id="ARBA00022692"/>
    </source>
</evidence>
<feature type="transmembrane region" description="Helical" evidence="8">
    <location>
        <begin position="343"/>
        <end position="364"/>
    </location>
</feature>
<evidence type="ECO:0000256" key="6">
    <source>
        <dbReference type="ARBA" id="ARBA00023136"/>
    </source>
</evidence>
<feature type="transmembrane region" description="Helical" evidence="8">
    <location>
        <begin position="400"/>
        <end position="424"/>
    </location>
</feature>
<dbReference type="Gene3D" id="1.10.3080.10">
    <property type="entry name" value="Clc chloride channel"/>
    <property type="match status" value="1"/>
</dbReference>
<dbReference type="AlphaFoldDB" id="A0A7H9E8V2"/>
<reference evidence="9 10" key="1">
    <citation type="submission" date="2020-01" db="EMBL/GenBank/DDBJ databases">
        <title>Complete and circular genome sequences of six lactobacillus isolates from horses.</title>
        <authorList>
            <person name="Hassan H.M."/>
        </authorList>
    </citation>
    <scope>NUCLEOTIDE SEQUENCE [LARGE SCALE GENOMIC DNA]</scope>
    <source>
        <strain evidence="9 10">1D</strain>
    </source>
</reference>
<evidence type="ECO:0000256" key="2">
    <source>
        <dbReference type="ARBA" id="ARBA00022448"/>
    </source>
</evidence>
<gene>
    <name evidence="9" type="ORF">GTO85_04200</name>
</gene>
<keyword evidence="5" id="KW-0406">Ion transport</keyword>
<feature type="transmembrane region" description="Helical" evidence="8">
    <location>
        <begin position="235"/>
        <end position="258"/>
    </location>
</feature>
<protein>
    <submittedName>
        <fullName evidence="9">ClC family H(+)/Cl(-) exchange transporter</fullName>
    </submittedName>
</protein>
<evidence type="ECO:0000256" key="4">
    <source>
        <dbReference type="ARBA" id="ARBA00022989"/>
    </source>
</evidence>
<proteinExistence type="predicted"/>
<feature type="transmembrane region" description="Helical" evidence="8">
    <location>
        <begin position="197"/>
        <end position="215"/>
    </location>
</feature>
<evidence type="ECO:0000313" key="10">
    <source>
        <dbReference type="Proteomes" id="UP000510660"/>
    </source>
</evidence>
<dbReference type="Pfam" id="PF00654">
    <property type="entry name" value="Voltage_CLC"/>
    <property type="match status" value="1"/>
</dbReference>
<dbReference type="GO" id="GO:0005886">
    <property type="term" value="C:plasma membrane"/>
    <property type="evidence" value="ECO:0007669"/>
    <property type="project" value="TreeGrafter"/>
</dbReference>
<feature type="transmembrane region" description="Helical" evidence="8">
    <location>
        <begin position="62"/>
        <end position="82"/>
    </location>
</feature>
<evidence type="ECO:0000313" key="9">
    <source>
        <dbReference type="EMBL" id="QLL73622.1"/>
    </source>
</evidence>
<dbReference type="InterPro" id="IPR001807">
    <property type="entry name" value="ClC"/>
</dbReference>
<feature type="transmembrane region" description="Helical" evidence="8">
    <location>
        <begin position="312"/>
        <end position="331"/>
    </location>
</feature>
<feature type="transmembrane region" description="Helical" evidence="8">
    <location>
        <begin position="370"/>
        <end position="388"/>
    </location>
</feature>
<keyword evidence="3 8" id="KW-0812">Transmembrane</keyword>
<evidence type="ECO:0000256" key="8">
    <source>
        <dbReference type="SAM" id="Phobius"/>
    </source>
</evidence>
<keyword evidence="7" id="KW-0868">Chloride</keyword>
<dbReference type="Proteomes" id="UP000510660">
    <property type="component" value="Chromosome"/>
</dbReference>
<evidence type="ECO:0000256" key="5">
    <source>
        <dbReference type="ARBA" id="ARBA00023065"/>
    </source>
</evidence>
<dbReference type="InterPro" id="IPR014743">
    <property type="entry name" value="Cl-channel_core"/>
</dbReference>